<gene>
    <name evidence="3" type="ORF">FYJ69_02460</name>
</gene>
<comment type="similarity">
    <text evidence="1">Belongs to the glycosyltransferase 2 family.</text>
</comment>
<evidence type="ECO:0000313" key="4">
    <source>
        <dbReference type="Proteomes" id="UP000434342"/>
    </source>
</evidence>
<proteinExistence type="inferred from homology"/>
<dbReference type="CDD" id="cd04179">
    <property type="entry name" value="DPM_DPG-synthase_like"/>
    <property type="match status" value="1"/>
</dbReference>
<keyword evidence="3" id="KW-0808">Transferase</keyword>
<dbReference type="Proteomes" id="UP000434342">
    <property type="component" value="Unassembled WGS sequence"/>
</dbReference>
<dbReference type="GO" id="GO:0016740">
    <property type="term" value="F:transferase activity"/>
    <property type="evidence" value="ECO:0007669"/>
    <property type="project" value="UniProtKB-KW"/>
</dbReference>
<comment type="caution">
    <text evidence="3">The sequence shown here is derived from an EMBL/GenBank/DDBJ whole genome shotgun (WGS) entry which is preliminary data.</text>
</comment>
<evidence type="ECO:0000313" key="3">
    <source>
        <dbReference type="EMBL" id="MST59777.1"/>
    </source>
</evidence>
<dbReference type="Gene3D" id="3.90.550.10">
    <property type="entry name" value="Spore Coat Polysaccharide Biosynthesis Protein SpsA, Chain A"/>
    <property type="match status" value="1"/>
</dbReference>
<evidence type="ECO:0000259" key="2">
    <source>
        <dbReference type="Pfam" id="PF00535"/>
    </source>
</evidence>
<name>A0A6N7X997_9ACTN</name>
<protein>
    <submittedName>
        <fullName evidence="3">Glycosyltransferase family 2 protein</fullName>
    </submittedName>
</protein>
<dbReference type="PANTHER" id="PTHR48090:SF7">
    <property type="entry name" value="RFBJ PROTEIN"/>
    <property type="match status" value="1"/>
</dbReference>
<dbReference type="InterPro" id="IPR050256">
    <property type="entry name" value="Glycosyltransferase_2"/>
</dbReference>
<dbReference type="EMBL" id="VUND01000001">
    <property type="protein sequence ID" value="MST59777.1"/>
    <property type="molecule type" value="Genomic_DNA"/>
</dbReference>
<dbReference type="InterPro" id="IPR001173">
    <property type="entry name" value="Glyco_trans_2-like"/>
</dbReference>
<feature type="domain" description="Glycosyltransferase 2-like" evidence="2">
    <location>
        <begin position="6"/>
        <end position="160"/>
    </location>
</feature>
<sequence>MHVLAIIPAFNEEECLSSTVAELTSQCPDIDYLVVNDGSKDDTESIIRGEGLHGVNLPVNTGLTSAFRTGMKYAYRHGYDAAIQFDADGQHMPTFIRTMARAMDENGADIVIASRFLNGERFTGVRGLGSHLITHLVKMTTGVTITDPTSGMRMYGRSMIKMFATGFDVAPEPDTVAWAIRKGNKVVEVPAEMRERQGGESYLKLSNVVKYMSRTCLSILLFQWLR</sequence>
<reference evidence="3 4" key="1">
    <citation type="submission" date="2019-08" db="EMBL/GenBank/DDBJ databases">
        <title>In-depth cultivation of the pig gut microbiome towards novel bacterial diversity and tailored functional studies.</title>
        <authorList>
            <person name="Wylensek D."/>
            <person name="Hitch T.C.A."/>
            <person name="Clavel T."/>
        </authorList>
    </citation>
    <scope>NUCLEOTIDE SEQUENCE [LARGE SCALE GENOMIC DNA]</scope>
    <source>
        <strain evidence="3 4">WB01_CNA04</strain>
    </source>
</reference>
<dbReference type="PANTHER" id="PTHR48090">
    <property type="entry name" value="UNDECAPRENYL-PHOSPHATE 4-DEOXY-4-FORMAMIDO-L-ARABINOSE TRANSFERASE-RELATED"/>
    <property type="match status" value="1"/>
</dbReference>
<organism evidence="3 4">
    <name type="scientific">Parafannyhessea umbonata</name>
    <dbReference type="NCBI Taxonomy" id="604330"/>
    <lineage>
        <taxon>Bacteria</taxon>
        <taxon>Bacillati</taxon>
        <taxon>Actinomycetota</taxon>
        <taxon>Coriobacteriia</taxon>
        <taxon>Coriobacteriales</taxon>
        <taxon>Atopobiaceae</taxon>
        <taxon>Parafannyhessea</taxon>
    </lineage>
</organism>
<dbReference type="SUPFAM" id="SSF53448">
    <property type="entry name" value="Nucleotide-diphospho-sugar transferases"/>
    <property type="match status" value="1"/>
</dbReference>
<dbReference type="AlphaFoldDB" id="A0A6N7X997"/>
<evidence type="ECO:0000256" key="1">
    <source>
        <dbReference type="ARBA" id="ARBA00006739"/>
    </source>
</evidence>
<dbReference type="Pfam" id="PF00535">
    <property type="entry name" value="Glycos_transf_2"/>
    <property type="match status" value="1"/>
</dbReference>
<dbReference type="InterPro" id="IPR029044">
    <property type="entry name" value="Nucleotide-diphossugar_trans"/>
</dbReference>
<accession>A0A6N7X997</accession>